<dbReference type="RefSeq" id="WP_326454737.1">
    <property type="nucleotide sequence ID" value="NZ_JAYMFH010000007.1"/>
</dbReference>
<keyword evidence="1" id="KW-1133">Transmembrane helix</keyword>
<reference evidence="2 3" key="1">
    <citation type="submission" date="2024-01" db="EMBL/GenBank/DDBJ databases">
        <title>novel species in genus Adlercreutzia.</title>
        <authorList>
            <person name="Liu X."/>
        </authorList>
    </citation>
    <scope>NUCLEOTIDE SEQUENCE [LARGE SCALE GENOMIC DNA]</scope>
    <source>
        <strain evidence="2 3">R22</strain>
    </source>
</reference>
<comment type="caution">
    <text evidence="2">The sequence shown here is derived from an EMBL/GenBank/DDBJ whole genome shotgun (WGS) entry which is preliminary data.</text>
</comment>
<feature type="transmembrane region" description="Helical" evidence="1">
    <location>
        <begin position="177"/>
        <end position="197"/>
    </location>
</feature>
<protein>
    <recommendedName>
        <fullName evidence="4">ABC transporter permease</fullName>
    </recommendedName>
</protein>
<proteinExistence type="predicted"/>
<feature type="transmembrane region" description="Helical" evidence="1">
    <location>
        <begin position="209"/>
        <end position="242"/>
    </location>
</feature>
<feature type="transmembrane region" description="Helical" evidence="1">
    <location>
        <begin position="117"/>
        <end position="138"/>
    </location>
</feature>
<gene>
    <name evidence="2" type="ORF">VJ920_06990</name>
</gene>
<feature type="transmembrane region" description="Helical" evidence="1">
    <location>
        <begin position="248"/>
        <end position="265"/>
    </location>
</feature>
<keyword evidence="1" id="KW-0812">Transmembrane</keyword>
<dbReference type="EMBL" id="JAYMFH010000007">
    <property type="protein sequence ID" value="MEC4295051.1"/>
    <property type="molecule type" value="Genomic_DNA"/>
</dbReference>
<accession>A0ABU6IZF6</accession>
<evidence type="ECO:0000256" key="1">
    <source>
        <dbReference type="SAM" id="Phobius"/>
    </source>
</evidence>
<dbReference type="Proteomes" id="UP001343724">
    <property type="component" value="Unassembled WGS sequence"/>
</dbReference>
<feature type="transmembrane region" description="Helical" evidence="1">
    <location>
        <begin position="57"/>
        <end position="83"/>
    </location>
</feature>
<organism evidence="2 3">
    <name type="scientific">Adlercreutzia shanghongiae</name>
    <dbReference type="NCBI Taxonomy" id="3111773"/>
    <lineage>
        <taxon>Bacteria</taxon>
        <taxon>Bacillati</taxon>
        <taxon>Actinomycetota</taxon>
        <taxon>Coriobacteriia</taxon>
        <taxon>Eggerthellales</taxon>
        <taxon>Eggerthellaceae</taxon>
        <taxon>Adlercreutzia</taxon>
    </lineage>
</organism>
<evidence type="ECO:0000313" key="2">
    <source>
        <dbReference type="EMBL" id="MEC4295051.1"/>
    </source>
</evidence>
<evidence type="ECO:0008006" key="4">
    <source>
        <dbReference type="Google" id="ProtNLM"/>
    </source>
</evidence>
<evidence type="ECO:0000313" key="3">
    <source>
        <dbReference type="Proteomes" id="UP001343724"/>
    </source>
</evidence>
<keyword evidence="1" id="KW-0472">Membrane</keyword>
<sequence length="272" mass="28142">MLGKLFAHEMRALAKPAGIMLGIMLLAGIIGIVGFTMADVMSDGFTYSSSPLASNGYIMLFMVTAFCGFVVWAGAVALFVFIVMRFYRTMFTDEGYLTLTLPVSTGALVAAKFLAAYLLMTVAALLAIALHSGMLGVLDSGGSMAATTMILSLLSGTFGITSSSEVASVALGTLSMLVGIGYNVALAFGSLTLGAWWARRHKVAAAVGVYVGISWLLSLVFSIVSVIVALGGMGAVGALGAVTVLQTLLYAAIAVGFILLTGYLVRTKVDLS</sequence>
<keyword evidence="3" id="KW-1185">Reference proteome</keyword>
<feature type="transmembrane region" description="Helical" evidence="1">
    <location>
        <begin position="12"/>
        <end position="37"/>
    </location>
</feature>
<name>A0ABU6IZF6_9ACTN</name>